<keyword evidence="6 7" id="KW-0472">Membrane</keyword>
<comment type="subcellular location">
    <subcellularLocation>
        <location evidence="1">Cell membrane</location>
        <topology evidence="1">Multi-pass membrane protein</topology>
    </subcellularLocation>
</comment>
<feature type="transmembrane region" description="Helical" evidence="7">
    <location>
        <begin position="332"/>
        <end position="360"/>
    </location>
</feature>
<dbReference type="AlphaFoldDB" id="A0A9X3RYM3"/>
<dbReference type="Gene3D" id="1.20.1640.10">
    <property type="entry name" value="Multidrug efflux transporter AcrB transmembrane domain"/>
    <property type="match status" value="2"/>
</dbReference>
<feature type="transmembrane region" description="Helical" evidence="7">
    <location>
        <begin position="600"/>
        <end position="621"/>
    </location>
</feature>
<dbReference type="SUPFAM" id="SSF82866">
    <property type="entry name" value="Multidrug efflux transporter AcrB transmembrane domain"/>
    <property type="match status" value="2"/>
</dbReference>
<evidence type="ECO:0000259" key="8">
    <source>
        <dbReference type="PROSITE" id="PS50156"/>
    </source>
</evidence>
<name>A0A9X3RYM3_9ACTN</name>
<dbReference type="EMBL" id="JAPDOD010000003">
    <property type="protein sequence ID" value="MDA0159840.1"/>
    <property type="molecule type" value="Genomic_DNA"/>
</dbReference>
<evidence type="ECO:0000256" key="4">
    <source>
        <dbReference type="ARBA" id="ARBA00022692"/>
    </source>
</evidence>
<dbReference type="InterPro" id="IPR050545">
    <property type="entry name" value="Mycobact_MmpL"/>
</dbReference>
<evidence type="ECO:0000256" key="2">
    <source>
        <dbReference type="ARBA" id="ARBA00010157"/>
    </source>
</evidence>
<keyword evidence="4 7" id="KW-0812">Transmembrane</keyword>
<comment type="similarity">
    <text evidence="2">Belongs to the resistance-nodulation-cell division (RND) (TC 2.A.6) family. MmpL subfamily.</text>
</comment>
<dbReference type="Proteomes" id="UP001149140">
    <property type="component" value="Unassembled WGS sequence"/>
</dbReference>
<protein>
    <submittedName>
        <fullName evidence="9">MMPL family transporter</fullName>
    </submittedName>
</protein>
<dbReference type="PROSITE" id="PS50156">
    <property type="entry name" value="SSD"/>
    <property type="match status" value="2"/>
</dbReference>
<sequence>MLSRITAIATGRRTRRIVIVVWLLLAVGLGTLQPRLQQRAQDESRTFRTRGAESTQVHDLLDRRFAEGRQATSVLAYEFDKGSIETQEPAISQDLDRICNSDAVPDVVGVGGADGVACGDLGHHLGPETPPSAFSNDTPPSTVLLSVVNAKDDTESVVKYVDAIRKVLPGPKGGPLRSYVTGEAAFDADRSAAVSGIDATLLAITGALVLVLMLLIYRSPLIAALMLLVVMLAYLIATGLVYLLVAAGATTVSGQSAAILIVLMFGAGTDYALLIVSRYRDELRAGSDPQRAMADAAQRTGPAILASGGIVVAAMLVLIVADFNATREMGPILALGIAVMVLCGLTLLPAVLVELGQAAFWPAFPRQRSRGGETGTGWSRVADLVSRRPRLLAGVSVAVLAAGALGNLHGRGYLDLTEQYRTPPESVQGQELIAKRYPPGRAVPVDVVTTSRASLPVRDALRHAKGVAEANTDSQSLDGKLVSSEVMLSVDPLSQTAMDSIARLRSVARQAAGPHELALVGGVTAEQQDNLQALRRDTELIVPLVLLLVLLVLIVLLRCVIAPLYVVATVVLSFAFALGVSSLAFTYLFGKPDSDPNEAIFAFIFLVALGVDDNIFLMTRIREERAAGLSTRDAVLTGLRRTGGVITSAGLILAGTFASLMALDLESLFQVGFIVTLGLLVDAFIVRTLLVPSVALLLGEHNWWPRVRHRPLRTPELTGAV</sequence>
<evidence type="ECO:0000256" key="6">
    <source>
        <dbReference type="ARBA" id="ARBA00023136"/>
    </source>
</evidence>
<evidence type="ECO:0000313" key="10">
    <source>
        <dbReference type="Proteomes" id="UP001149140"/>
    </source>
</evidence>
<dbReference type="PANTHER" id="PTHR33406:SF6">
    <property type="entry name" value="MEMBRANE PROTEIN YDGH-RELATED"/>
    <property type="match status" value="1"/>
</dbReference>
<organism evidence="9 10">
    <name type="scientific">Solirubrobacter ginsenosidimutans</name>
    <dbReference type="NCBI Taxonomy" id="490573"/>
    <lineage>
        <taxon>Bacteria</taxon>
        <taxon>Bacillati</taxon>
        <taxon>Actinomycetota</taxon>
        <taxon>Thermoleophilia</taxon>
        <taxon>Solirubrobacterales</taxon>
        <taxon>Solirubrobacteraceae</taxon>
        <taxon>Solirubrobacter</taxon>
    </lineage>
</organism>
<keyword evidence="5 7" id="KW-1133">Transmembrane helix</keyword>
<accession>A0A9X3RYM3</accession>
<evidence type="ECO:0000256" key="5">
    <source>
        <dbReference type="ARBA" id="ARBA00022989"/>
    </source>
</evidence>
<feature type="transmembrane region" description="Helical" evidence="7">
    <location>
        <begin position="224"/>
        <end position="245"/>
    </location>
</feature>
<feature type="transmembrane region" description="Helical" evidence="7">
    <location>
        <begin position="642"/>
        <end position="663"/>
    </location>
</feature>
<dbReference type="InterPro" id="IPR004869">
    <property type="entry name" value="MMPL_dom"/>
</dbReference>
<feature type="domain" description="SSD" evidence="8">
    <location>
        <begin position="537"/>
        <end position="696"/>
    </location>
</feature>
<evidence type="ECO:0000256" key="1">
    <source>
        <dbReference type="ARBA" id="ARBA00004651"/>
    </source>
</evidence>
<proteinExistence type="inferred from homology"/>
<feature type="transmembrane region" description="Helical" evidence="7">
    <location>
        <begin position="257"/>
        <end position="279"/>
    </location>
</feature>
<evidence type="ECO:0000256" key="7">
    <source>
        <dbReference type="SAM" id="Phobius"/>
    </source>
</evidence>
<comment type="caution">
    <text evidence="9">The sequence shown here is derived from an EMBL/GenBank/DDBJ whole genome shotgun (WGS) entry which is preliminary data.</text>
</comment>
<feature type="transmembrane region" description="Helical" evidence="7">
    <location>
        <begin position="300"/>
        <end position="320"/>
    </location>
</feature>
<keyword evidence="3" id="KW-1003">Cell membrane</keyword>
<feature type="transmembrane region" description="Helical" evidence="7">
    <location>
        <begin position="391"/>
        <end position="410"/>
    </location>
</feature>
<feature type="transmembrane region" description="Helical" evidence="7">
    <location>
        <begin position="669"/>
        <end position="698"/>
    </location>
</feature>
<dbReference type="GO" id="GO:0005886">
    <property type="term" value="C:plasma membrane"/>
    <property type="evidence" value="ECO:0007669"/>
    <property type="project" value="UniProtKB-SubCell"/>
</dbReference>
<feature type="transmembrane region" description="Helical" evidence="7">
    <location>
        <begin position="199"/>
        <end position="217"/>
    </location>
</feature>
<dbReference type="RefSeq" id="WP_270038605.1">
    <property type="nucleotide sequence ID" value="NZ_JAPDOD010000003.1"/>
</dbReference>
<feature type="transmembrane region" description="Helical" evidence="7">
    <location>
        <begin position="540"/>
        <end position="557"/>
    </location>
</feature>
<dbReference type="InterPro" id="IPR000731">
    <property type="entry name" value="SSD"/>
</dbReference>
<evidence type="ECO:0000313" key="9">
    <source>
        <dbReference type="EMBL" id="MDA0159840.1"/>
    </source>
</evidence>
<evidence type="ECO:0000256" key="3">
    <source>
        <dbReference type="ARBA" id="ARBA00022475"/>
    </source>
</evidence>
<feature type="domain" description="SSD" evidence="8">
    <location>
        <begin position="222"/>
        <end position="354"/>
    </location>
</feature>
<reference evidence="9" key="1">
    <citation type="submission" date="2022-10" db="EMBL/GenBank/DDBJ databases">
        <title>The WGS of Solirubrobacter ginsenosidimutans DSM 21036.</title>
        <authorList>
            <person name="Jiang Z."/>
        </authorList>
    </citation>
    <scope>NUCLEOTIDE SEQUENCE</scope>
    <source>
        <strain evidence="9">DSM 21036</strain>
    </source>
</reference>
<keyword evidence="10" id="KW-1185">Reference proteome</keyword>
<gene>
    <name evidence="9" type="ORF">OM076_06170</name>
</gene>
<feature type="transmembrane region" description="Helical" evidence="7">
    <location>
        <begin position="564"/>
        <end position="588"/>
    </location>
</feature>
<dbReference type="Pfam" id="PF03176">
    <property type="entry name" value="MMPL"/>
    <property type="match status" value="2"/>
</dbReference>
<dbReference type="PANTHER" id="PTHR33406">
    <property type="entry name" value="MEMBRANE PROTEIN MJ1562-RELATED"/>
    <property type="match status" value="1"/>
</dbReference>